<evidence type="ECO:0008006" key="5">
    <source>
        <dbReference type="Google" id="ProtNLM"/>
    </source>
</evidence>
<dbReference type="Proteomes" id="UP000593566">
    <property type="component" value="Unassembled WGS sequence"/>
</dbReference>
<reference evidence="3 4" key="1">
    <citation type="journal article" date="2020" name="Genomics">
        <title>Complete, high-quality genomes from long-read metagenomic sequencing of two wolf lichen thalli reveals enigmatic genome architecture.</title>
        <authorList>
            <person name="McKenzie S.K."/>
            <person name="Walston R.F."/>
            <person name="Allen J.L."/>
        </authorList>
    </citation>
    <scope>NUCLEOTIDE SEQUENCE [LARGE SCALE GENOMIC DNA]</scope>
    <source>
        <strain evidence="3">WasteWater1</strain>
    </source>
</reference>
<dbReference type="AlphaFoldDB" id="A0A8H6CRU0"/>
<keyword evidence="4" id="KW-1185">Reference proteome</keyword>
<dbReference type="GeneID" id="59336519"/>
<accession>A0A8H6CRU0</accession>
<feature type="transmembrane region" description="Helical" evidence="2">
    <location>
        <begin position="76"/>
        <end position="97"/>
    </location>
</feature>
<keyword evidence="2" id="KW-0472">Membrane</keyword>
<feature type="region of interest" description="Disordered" evidence="1">
    <location>
        <begin position="399"/>
        <end position="423"/>
    </location>
</feature>
<keyword evidence="2" id="KW-1133">Transmembrane helix</keyword>
<protein>
    <recommendedName>
        <fullName evidence="5">Transmembrane protein</fullName>
    </recommendedName>
</protein>
<evidence type="ECO:0000313" key="3">
    <source>
        <dbReference type="EMBL" id="KAF6228392.1"/>
    </source>
</evidence>
<feature type="region of interest" description="Disordered" evidence="1">
    <location>
        <begin position="1"/>
        <end position="27"/>
    </location>
</feature>
<dbReference type="EMBL" id="JACCJB010000004">
    <property type="protein sequence ID" value="KAF6228392.1"/>
    <property type="molecule type" value="Genomic_DNA"/>
</dbReference>
<evidence type="ECO:0000313" key="4">
    <source>
        <dbReference type="Proteomes" id="UP000593566"/>
    </source>
</evidence>
<evidence type="ECO:0000256" key="2">
    <source>
        <dbReference type="SAM" id="Phobius"/>
    </source>
</evidence>
<keyword evidence="2" id="KW-0812">Transmembrane</keyword>
<comment type="caution">
    <text evidence="3">The sequence shown here is derived from an EMBL/GenBank/DDBJ whole genome shotgun (WGS) entry which is preliminary data.</text>
</comment>
<proteinExistence type="predicted"/>
<gene>
    <name evidence="3" type="ORF">HO133_008122</name>
</gene>
<name>A0A8H6CRU0_9LECA</name>
<feature type="region of interest" description="Disordered" evidence="1">
    <location>
        <begin position="117"/>
        <end position="168"/>
    </location>
</feature>
<dbReference type="RefSeq" id="XP_037156326.1">
    <property type="nucleotide sequence ID" value="XM_037298990.1"/>
</dbReference>
<organism evidence="3 4">
    <name type="scientific">Letharia lupina</name>
    <dbReference type="NCBI Taxonomy" id="560253"/>
    <lineage>
        <taxon>Eukaryota</taxon>
        <taxon>Fungi</taxon>
        <taxon>Dikarya</taxon>
        <taxon>Ascomycota</taxon>
        <taxon>Pezizomycotina</taxon>
        <taxon>Lecanoromycetes</taxon>
        <taxon>OSLEUM clade</taxon>
        <taxon>Lecanoromycetidae</taxon>
        <taxon>Lecanorales</taxon>
        <taxon>Lecanorineae</taxon>
        <taxon>Parmeliaceae</taxon>
        <taxon>Letharia</taxon>
    </lineage>
</organism>
<evidence type="ECO:0000256" key="1">
    <source>
        <dbReference type="SAM" id="MobiDB-lite"/>
    </source>
</evidence>
<feature type="transmembrane region" description="Helical" evidence="2">
    <location>
        <begin position="42"/>
        <end position="64"/>
    </location>
</feature>
<sequence length="452" mass="49403">MQTQQNRSKQPTTSFHPSNPTMDRNPSSRYGNPLTFNVAVMFLFYILSVSLCLSSFSTCICVIFNPVGTFRTITNYLFYALGLSILLTLLFVALTGVCFDNQALPPSRSIQETMGETLVPEEAPSSQDVSDTAPIQEAHHEVSAPQQTVDATPIQEAHREGSAPQGVLETTLTQKAYREVSVQPTPRLSDCAALHAHQAECERLRRAFRSPFIEAQATAIHRLTDADTCVANPAARNDGAPPFTSAASTSRQTALEDDHEKGQIAIAKTVDGVPRFCEEILASPEEMSDAGEQEENALEAKAANRTETAGKDKVAGDVITARESKKIEKWISQTNLANIRTVKACCGTLKGVDANDGDIDEQTPEIMVWRCKDGGALSETRSLSQDSNFQKALRGYMGKKLDHGGRRSRSGNSTPSLGLSEESEFQGWVREMFTLEKVGKRKAGEKRRARSA</sequence>